<dbReference type="AlphaFoldDB" id="A0A447QL58"/>
<dbReference type="EMBL" id="LR134155">
    <property type="protein sequence ID" value="VEA70890.1"/>
    <property type="molecule type" value="Genomic_DNA"/>
</dbReference>
<dbReference type="Pfam" id="PF14520">
    <property type="entry name" value="HHH_5"/>
    <property type="match status" value="1"/>
</dbReference>
<dbReference type="EC" id="6.5.1.2" evidence="1"/>
<proteinExistence type="predicted"/>
<dbReference type="GO" id="GO:0003911">
    <property type="term" value="F:DNA ligase (NAD+) activity"/>
    <property type="evidence" value="ECO:0007669"/>
    <property type="project" value="UniProtKB-EC"/>
</dbReference>
<dbReference type="Proteomes" id="UP000271603">
    <property type="component" value="Chromosome"/>
</dbReference>
<reference evidence="1 2" key="1">
    <citation type="submission" date="2018-12" db="EMBL/GenBank/DDBJ databases">
        <authorList>
            <consortium name="Pathogen Informatics"/>
        </authorList>
    </citation>
    <scope>NUCLEOTIDE SEQUENCE [LARGE SCALE GENOMIC DNA]</scope>
    <source>
        <strain evidence="1 2">NCTC9419</strain>
    </source>
</reference>
<dbReference type="Gene3D" id="1.10.150.20">
    <property type="entry name" value="5' to 3' exonuclease, C-terminal subdomain"/>
    <property type="match status" value="1"/>
</dbReference>
<protein>
    <submittedName>
        <fullName evidence="1">DNA ligase B</fullName>
        <ecNumber evidence="1">6.5.1.2</ecNumber>
    </submittedName>
</protein>
<accession>A0A447QL58</accession>
<keyword evidence="1" id="KW-0436">Ligase</keyword>
<organism evidence="1 2">
    <name type="scientific">Serratia rubidaea</name>
    <name type="common">Serratia marinorubra</name>
    <dbReference type="NCBI Taxonomy" id="61652"/>
    <lineage>
        <taxon>Bacteria</taxon>
        <taxon>Pseudomonadati</taxon>
        <taxon>Pseudomonadota</taxon>
        <taxon>Gammaproteobacteria</taxon>
        <taxon>Enterobacterales</taxon>
        <taxon>Yersiniaceae</taxon>
        <taxon>Serratia</taxon>
    </lineage>
</organism>
<evidence type="ECO:0000313" key="1">
    <source>
        <dbReference type="EMBL" id="VEA70890.1"/>
    </source>
</evidence>
<sequence length="181" mass="20353">MLTAPDTERYHAFSCFTPQAGCRQQFIARLVWLSGPQGLMMNGVSEASWRMLVEHGRVKELADWLTLTPESLRTLPGVGDKQAQRLHQQFMLARRQPFQRWLLALGAPLSAEQLAGVTGWQQAKRLPTHIWQRQAGVGDKRAAQLVAFFRQPALQRVANSLRQQHIAGFADDALSDPDVDN</sequence>
<evidence type="ECO:0000313" key="2">
    <source>
        <dbReference type="Proteomes" id="UP000271603"/>
    </source>
</evidence>
<dbReference type="SUPFAM" id="SSF47781">
    <property type="entry name" value="RuvA domain 2-like"/>
    <property type="match status" value="1"/>
</dbReference>
<gene>
    <name evidence="1" type="primary">ligB_1</name>
    <name evidence="1" type="ORF">NCTC9419_02406</name>
</gene>
<name>A0A447QL58_SERRU</name>
<dbReference type="InterPro" id="IPR010994">
    <property type="entry name" value="RuvA_2-like"/>
</dbReference>